<dbReference type="GeneTree" id="ENSGT00940000161627"/>
<reference evidence="1" key="3">
    <citation type="submission" date="2025-09" db="UniProtKB">
        <authorList>
            <consortium name="Ensembl"/>
        </authorList>
    </citation>
    <scope>IDENTIFICATION</scope>
</reference>
<name>A0A7N9C807_MACFA</name>
<dbReference type="Ensembl" id="ENSMFAT00000095023.1">
    <property type="protein sequence ID" value="ENSMFAP00000046425.1"/>
    <property type="gene ID" value="ENSMFAG00000064983.1"/>
</dbReference>
<reference evidence="1 2" key="1">
    <citation type="submission" date="2013-03" db="EMBL/GenBank/DDBJ databases">
        <authorList>
            <person name="Warren W."/>
            <person name="Wilson R.K."/>
        </authorList>
    </citation>
    <scope>NUCLEOTIDE SEQUENCE</scope>
</reference>
<dbReference type="PANTHER" id="PTHR46254">
    <property type="entry name" value="PROTEIN GVQW1-RELATED"/>
    <property type="match status" value="1"/>
</dbReference>
<dbReference type="Proteomes" id="UP000233100">
    <property type="component" value="Chromosome 16"/>
</dbReference>
<organism evidence="1 2">
    <name type="scientific">Macaca fascicularis</name>
    <name type="common">Crab-eating macaque</name>
    <name type="synonym">Cynomolgus monkey</name>
    <dbReference type="NCBI Taxonomy" id="9541"/>
    <lineage>
        <taxon>Eukaryota</taxon>
        <taxon>Metazoa</taxon>
        <taxon>Chordata</taxon>
        <taxon>Craniata</taxon>
        <taxon>Vertebrata</taxon>
        <taxon>Euteleostomi</taxon>
        <taxon>Mammalia</taxon>
        <taxon>Eutheria</taxon>
        <taxon>Euarchontoglires</taxon>
        <taxon>Primates</taxon>
        <taxon>Haplorrhini</taxon>
        <taxon>Catarrhini</taxon>
        <taxon>Cercopithecidae</taxon>
        <taxon>Cercopithecinae</taxon>
        <taxon>Macaca</taxon>
    </lineage>
</organism>
<reference evidence="1" key="2">
    <citation type="submission" date="2025-08" db="UniProtKB">
        <authorList>
            <consortium name="Ensembl"/>
        </authorList>
    </citation>
    <scope>IDENTIFICATION</scope>
</reference>
<dbReference type="AlphaFoldDB" id="A0A7N9C807"/>
<evidence type="ECO:0000313" key="1">
    <source>
        <dbReference type="Ensembl" id="ENSMFAP00000046425.1"/>
    </source>
</evidence>
<keyword evidence="2" id="KW-1185">Reference proteome</keyword>
<accession>A0A7N9C807</accession>
<evidence type="ECO:0000313" key="2">
    <source>
        <dbReference type="Proteomes" id="UP000233100"/>
    </source>
</evidence>
<proteinExistence type="predicted"/>
<protein>
    <submittedName>
        <fullName evidence="1">Uncharacterized protein</fullName>
    </submittedName>
</protein>
<sequence length="99" mass="11401">MESHSVVQAGVQWCNLVSLQPVPPRFKQFSCLSLPSSWDYRCAPPHPANFCIFFPRWSLALSPRLELRLCLKTKKVGLLCKDLNSNLVEKLPFPCFLFY</sequence>